<name>A0A810Q5D4_9FIRM</name>
<sequence length="423" mass="45074">MEPQEEHNEAEKGKRNMEKLFDLQVFAQENTQTTGGLSAEMKTYYGMELLDNAKPQLVHNQFAATKPLPTGGGKTVEWRKFGSFDKALTPLTEGVTPDGSGISVSYITKELAQYGDYTTVSDMLDLTAIDDVVLEITDRHGANMGLTLDTVTRNEIQQGKQVLYAPAIGADGSKTEVTARGALTAACRLTSEMVAKAATQLKKMNAPTFDGKYVCILHPSVAFDLRQDEAWIAAHQYAAATELFSGEIGELHGVRFVETTEAKIFRGEDLAQNGRTLLVNGKVENNAVVAFDGGTVAAGALAGRYVLLGGERRRVVSNTGSSMTLDSAVTAADNAVIYPGEGGAEGCAVYGCLFVGKGAYGVVDLNDGTEVIVKPRGSSGTADPLDQRSSVGWKGVHAAAILYDEYIVRVECGSSYSGQDKAN</sequence>
<accession>A0A810Q5D4</accession>
<dbReference type="NCBIfam" id="TIGR04387">
    <property type="entry name" value="capsid_maj_N4"/>
    <property type="match status" value="1"/>
</dbReference>
<dbReference type="AlphaFoldDB" id="A0A810Q5D4"/>
<evidence type="ECO:0008006" key="3">
    <source>
        <dbReference type="Google" id="ProtNLM"/>
    </source>
</evidence>
<evidence type="ECO:0000313" key="2">
    <source>
        <dbReference type="Proteomes" id="UP000681035"/>
    </source>
</evidence>
<dbReference type="EMBL" id="AP023418">
    <property type="protein sequence ID" value="BCK80886.1"/>
    <property type="molecule type" value="Genomic_DNA"/>
</dbReference>
<proteinExistence type="predicted"/>
<gene>
    <name evidence="1" type="ORF">MM50RIKEN_06490</name>
</gene>
<dbReference type="Pfam" id="PF13252">
    <property type="entry name" value="Phage_capsid_3"/>
    <property type="match status" value="1"/>
</dbReference>
<reference evidence="1" key="1">
    <citation type="submission" date="2020-09" db="EMBL/GenBank/DDBJ databases">
        <title>New species isolated from human feces.</title>
        <authorList>
            <person name="Kitahara M."/>
            <person name="Shigeno Y."/>
            <person name="Shime M."/>
            <person name="Matsumoto Y."/>
            <person name="Nakamura S."/>
            <person name="Motooka D."/>
            <person name="Fukuoka S."/>
            <person name="Nishikawa H."/>
            <person name="Benno Y."/>
        </authorList>
    </citation>
    <scope>NUCLEOTIDE SEQUENCE</scope>
    <source>
        <strain evidence="1">MM50</strain>
    </source>
</reference>
<protein>
    <recommendedName>
        <fullName evidence="3">N4-gp56 family major capsid protein</fullName>
    </recommendedName>
</protein>
<dbReference type="Proteomes" id="UP000681035">
    <property type="component" value="Chromosome"/>
</dbReference>
<evidence type="ECO:0000313" key="1">
    <source>
        <dbReference type="EMBL" id="BCK80886.1"/>
    </source>
</evidence>
<dbReference type="InterPro" id="IPR025267">
    <property type="entry name" value="ORF017-like"/>
</dbReference>
<organism evidence="1 2">
    <name type="scientific">Vescimonas coprocola</name>
    <dbReference type="NCBI Taxonomy" id="2714355"/>
    <lineage>
        <taxon>Bacteria</taxon>
        <taxon>Bacillati</taxon>
        <taxon>Bacillota</taxon>
        <taxon>Clostridia</taxon>
        <taxon>Eubacteriales</taxon>
        <taxon>Oscillospiraceae</taxon>
        <taxon>Vescimonas</taxon>
    </lineage>
</organism>
<keyword evidence="2" id="KW-1185">Reference proteome</keyword>
<dbReference type="KEGG" id="vcop:MM50RIKEN_06490"/>